<keyword evidence="2" id="KW-1185">Reference proteome</keyword>
<gene>
    <name evidence="1" type="ORF">HYG85_20075</name>
</gene>
<dbReference type="Proteomes" id="UP000677305">
    <property type="component" value="Chromosome"/>
</dbReference>
<dbReference type="EMBL" id="CP058561">
    <property type="protein sequence ID" value="QUH31092.1"/>
    <property type="molecule type" value="Genomic_DNA"/>
</dbReference>
<organism evidence="1 2">
    <name type="scientific">Vallitalea guaymasensis</name>
    <dbReference type="NCBI Taxonomy" id="1185412"/>
    <lineage>
        <taxon>Bacteria</taxon>
        <taxon>Bacillati</taxon>
        <taxon>Bacillota</taxon>
        <taxon>Clostridia</taxon>
        <taxon>Lachnospirales</taxon>
        <taxon>Vallitaleaceae</taxon>
        <taxon>Vallitalea</taxon>
    </lineage>
</organism>
<evidence type="ECO:0000313" key="2">
    <source>
        <dbReference type="Proteomes" id="UP000677305"/>
    </source>
</evidence>
<dbReference type="InterPro" id="IPR025427">
    <property type="entry name" value="DUF4160"/>
</dbReference>
<dbReference type="KEGG" id="vgu:HYG85_20075"/>
<sequence length="115" mass="13407">MDKDFEKVIQELKLQLLPNDIWDNLPSGDFPLNVGNYQKFNFEIRPREKCHYKGHFHVKAGEFSGSYLIVPVQKRDGNFSSKDNKIIINWGIAHQDILICKWNSLHPDKEIIING</sequence>
<proteinExistence type="predicted"/>
<dbReference type="AlphaFoldDB" id="A0A8J8MDV4"/>
<reference evidence="1 2" key="1">
    <citation type="submission" date="2020-07" db="EMBL/GenBank/DDBJ databases">
        <title>Vallitalea guaymasensis genome.</title>
        <authorList>
            <person name="Postec A."/>
        </authorList>
    </citation>
    <scope>NUCLEOTIDE SEQUENCE [LARGE SCALE GENOMIC DNA]</scope>
    <source>
        <strain evidence="1 2">Ra1766G1</strain>
    </source>
</reference>
<name>A0A8J8MDV4_9FIRM</name>
<dbReference type="Pfam" id="PF13711">
    <property type="entry name" value="DUF4160"/>
    <property type="match status" value="1"/>
</dbReference>
<evidence type="ECO:0000313" key="1">
    <source>
        <dbReference type="EMBL" id="QUH31092.1"/>
    </source>
</evidence>
<dbReference type="RefSeq" id="WP_212691169.1">
    <property type="nucleotide sequence ID" value="NZ_CP058561.1"/>
</dbReference>
<accession>A0A8J8MDV4</accession>
<protein>
    <submittedName>
        <fullName evidence="1">DUF4160 domain-containing protein</fullName>
    </submittedName>
</protein>